<sequence>MDPQRPAAPVVPPRPADPLETAEQKLQELGTADPRQQVALFGEIHVALVAALAGTEVERPGPPLPGRGH</sequence>
<comment type="caution">
    <text evidence="1">The sequence shown here is derived from an EMBL/GenBank/DDBJ whole genome shotgun (WGS) entry which is preliminary data.</text>
</comment>
<dbReference type="RefSeq" id="WP_154770557.1">
    <property type="nucleotide sequence ID" value="NZ_WLYK01000009.1"/>
</dbReference>
<dbReference type="Proteomes" id="UP000460221">
    <property type="component" value="Unassembled WGS sequence"/>
</dbReference>
<evidence type="ECO:0000313" key="1">
    <source>
        <dbReference type="EMBL" id="MTD16619.1"/>
    </source>
</evidence>
<gene>
    <name evidence="1" type="ORF">GIS00_22025</name>
</gene>
<keyword evidence="2" id="KW-1185">Reference proteome</keyword>
<proteinExistence type="predicted"/>
<protein>
    <submittedName>
        <fullName evidence="1">Uncharacterized protein</fullName>
    </submittedName>
</protein>
<dbReference type="EMBL" id="WLYK01000009">
    <property type="protein sequence ID" value="MTD16619.1"/>
    <property type="molecule type" value="Genomic_DNA"/>
</dbReference>
<name>A0A7K1FTA4_9ACTN</name>
<accession>A0A7K1FTA4</accession>
<evidence type="ECO:0000313" key="2">
    <source>
        <dbReference type="Proteomes" id="UP000460221"/>
    </source>
</evidence>
<dbReference type="AlphaFoldDB" id="A0A7K1FTA4"/>
<organism evidence="1 2">
    <name type="scientific">Nakamurella alba</name>
    <dbReference type="NCBI Taxonomy" id="2665158"/>
    <lineage>
        <taxon>Bacteria</taxon>
        <taxon>Bacillati</taxon>
        <taxon>Actinomycetota</taxon>
        <taxon>Actinomycetes</taxon>
        <taxon>Nakamurellales</taxon>
        <taxon>Nakamurellaceae</taxon>
        <taxon>Nakamurella</taxon>
    </lineage>
</organism>
<reference evidence="1 2" key="1">
    <citation type="submission" date="2019-11" db="EMBL/GenBank/DDBJ databases">
        <authorList>
            <person name="Jiang L.-Q."/>
        </authorList>
    </citation>
    <scope>NUCLEOTIDE SEQUENCE [LARGE SCALE GENOMIC DNA]</scope>
    <source>
        <strain evidence="1 2">YIM 132087</strain>
    </source>
</reference>